<dbReference type="EMBL" id="SRIB01000014">
    <property type="protein sequence ID" value="TFZ39290.1"/>
    <property type="molecule type" value="Genomic_DNA"/>
</dbReference>
<dbReference type="PROSITE" id="PS51257">
    <property type="entry name" value="PROKAR_LIPOPROTEIN"/>
    <property type="match status" value="1"/>
</dbReference>
<protein>
    <submittedName>
        <fullName evidence="1">Uncharacterized protein</fullName>
    </submittedName>
</protein>
<evidence type="ECO:0000313" key="2">
    <source>
        <dbReference type="Proteomes" id="UP000298381"/>
    </source>
</evidence>
<reference evidence="1 2" key="1">
    <citation type="submission" date="2019-03" db="EMBL/GenBank/DDBJ databases">
        <title>Draft genome sequence data and analysis of a Fermenting Bacterium, Soehngenia longevitae strain 1933PT, isolated from petroleum reservoir in Azerbaijan.</title>
        <authorList>
            <person name="Grouzdev D.S."/>
            <person name="Bidzhieva S.K."/>
            <person name="Sokolova D.S."/>
            <person name="Tourova T.P."/>
            <person name="Poltaraus A.B."/>
            <person name="Nazina T.N."/>
        </authorList>
    </citation>
    <scope>NUCLEOTIDE SEQUENCE [LARGE SCALE GENOMIC DNA]</scope>
    <source>
        <strain evidence="1 2">1933P</strain>
    </source>
</reference>
<evidence type="ECO:0000313" key="1">
    <source>
        <dbReference type="EMBL" id="TFZ39290.1"/>
    </source>
</evidence>
<name>A0A4Z0D0P5_9FIRM</name>
<dbReference type="AlphaFoldDB" id="A0A4Z0D0P5"/>
<keyword evidence="2" id="KW-1185">Reference proteome</keyword>
<sequence>MKPNIKYIVLILSLMLSIFLAGCMNENTENENNQIVDENKKEVISSSPVEDFSQLTLLESFNYDYDLDGTEEAINLYTSAQKNSDGEMMWDDGQIFKLIIHDDDKIFILFDEYVQLGKINYYVYLENDIFTITVISPRTASFTVTDYVFDKDTNSFLVNRLIEKITDINMLKI</sequence>
<proteinExistence type="predicted"/>
<dbReference type="Proteomes" id="UP000298381">
    <property type="component" value="Unassembled WGS sequence"/>
</dbReference>
<organism evidence="1 2">
    <name type="scientific">Soehngenia longivitae</name>
    <dbReference type="NCBI Taxonomy" id="2562294"/>
    <lineage>
        <taxon>Bacteria</taxon>
        <taxon>Bacillati</taxon>
        <taxon>Bacillota</taxon>
        <taxon>Tissierellia</taxon>
        <taxon>Tissierellales</taxon>
        <taxon>Tissierellaceae</taxon>
        <taxon>Soehngenia</taxon>
    </lineage>
</organism>
<accession>A0A4Z0D0P5</accession>
<gene>
    <name evidence="1" type="ORF">E4100_08660</name>
</gene>
<dbReference type="RefSeq" id="WP_135271653.1">
    <property type="nucleotide sequence ID" value="NZ_SRIB01000014.1"/>
</dbReference>
<dbReference type="OrthoDB" id="2067411at2"/>
<comment type="caution">
    <text evidence="1">The sequence shown here is derived from an EMBL/GenBank/DDBJ whole genome shotgun (WGS) entry which is preliminary data.</text>
</comment>